<reference evidence="2 5" key="3">
    <citation type="submission" date="2019-12" db="EMBL/GenBank/DDBJ databases">
        <title>Draft Genome Sequences of Six Type Strains of the Genus Massilia.</title>
        <authorList>
            <person name="Miess H."/>
            <person name="Frediansyah A."/>
            <person name="Goeker M."/>
            <person name="Gross H."/>
        </authorList>
    </citation>
    <scope>NUCLEOTIDE SEQUENCE [LARGE SCALE GENOMIC DNA]</scope>
    <source>
        <strain evidence="2 5">DSM 26639</strain>
    </source>
</reference>
<dbReference type="Proteomes" id="UP000437862">
    <property type="component" value="Chromosome"/>
</dbReference>
<name>A0A562P7B9_9BURK</name>
<dbReference type="RefSeq" id="WP_145882148.1">
    <property type="nucleotide sequence ID" value="NZ_CP046904.1"/>
</dbReference>
<organism evidence="3 4">
    <name type="scientific">Pseudoduganella flava</name>
    <dbReference type="NCBI Taxonomy" id="871742"/>
    <lineage>
        <taxon>Bacteria</taxon>
        <taxon>Pseudomonadati</taxon>
        <taxon>Pseudomonadota</taxon>
        <taxon>Betaproteobacteria</taxon>
        <taxon>Burkholderiales</taxon>
        <taxon>Oxalobacteraceae</taxon>
        <taxon>Telluria group</taxon>
        <taxon>Pseudoduganella</taxon>
    </lineage>
</organism>
<reference evidence="3 4" key="1">
    <citation type="journal article" date="2015" name="Stand. Genomic Sci.">
        <title>Genomic Encyclopedia of Bacterial and Archaeal Type Strains, Phase III: the genomes of soil and plant-associated and newly described type strains.</title>
        <authorList>
            <person name="Whitman W.B."/>
            <person name="Woyke T."/>
            <person name="Klenk H.P."/>
            <person name="Zhou Y."/>
            <person name="Lilburn T.G."/>
            <person name="Beck B.J."/>
            <person name="De Vos P."/>
            <person name="Vandamme P."/>
            <person name="Eisen J.A."/>
            <person name="Garrity G."/>
            <person name="Hugenholtz P."/>
            <person name="Kyrpides N.C."/>
        </authorList>
    </citation>
    <scope>NUCLEOTIDE SEQUENCE [LARGE SCALE GENOMIC DNA]</scope>
    <source>
        <strain evidence="3 4">CGMCC 1.10685</strain>
    </source>
</reference>
<feature type="transmembrane region" description="Helical" evidence="1">
    <location>
        <begin position="42"/>
        <end position="63"/>
    </location>
</feature>
<reference evidence="3" key="2">
    <citation type="submission" date="2019-07" db="EMBL/GenBank/DDBJ databases">
        <authorList>
            <person name="Whitman W."/>
            <person name="Huntemann M."/>
            <person name="Clum A."/>
            <person name="Pillay M."/>
            <person name="Palaniappan K."/>
            <person name="Varghese N."/>
            <person name="Mikhailova N."/>
            <person name="Stamatis D."/>
            <person name="Reddy T."/>
            <person name="Daum C."/>
            <person name="Shapiro N."/>
            <person name="Ivanova N."/>
            <person name="Kyrpides N."/>
            <person name="Woyke T."/>
        </authorList>
    </citation>
    <scope>NUCLEOTIDE SEQUENCE</scope>
    <source>
        <strain evidence="3">CGMCC 1.10685</strain>
    </source>
</reference>
<evidence type="ECO:0000256" key="1">
    <source>
        <dbReference type="SAM" id="Phobius"/>
    </source>
</evidence>
<feature type="transmembrane region" description="Helical" evidence="1">
    <location>
        <begin position="70"/>
        <end position="91"/>
    </location>
</feature>
<dbReference type="EMBL" id="CP046904">
    <property type="protein sequence ID" value="QGZ40757.1"/>
    <property type="molecule type" value="Genomic_DNA"/>
</dbReference>
<keyword evidence="1" id="KW-1133">Transmembrane helix</keyword>
<keyword evidence="5" id="KW-1185">Reference proteome</keyword>
<gene>
    <name evidence="2" type="ORF">GO485_17920</name>
    <name evidence="3" type="ORF">IP92_05867</name>
</gene>
<dbReference type="EMBL" id="VLKW01000021">
    <property type="protein sequence ID" value="TWI40365.1"/>
    <property type="molecule type" value="Genomic_DNA"/>
</dbReference>
<dbReference type="OrthoDB" id="881941at2"/>
<sequence length="123" mass="13345">MAIRWPAVIRSTYCLCLGGAAFNHARTLVEHGLRYDYGGVPLFYRVFWTGLTFFDPLAILLLLAFPRAGLALTLAIIVADVAVNATATVVIGPDLMALGAQMLFLAFVLATIGYAWPRTRSPS</sequence>
<accession>A0A562P7B9</accession>
<evidence type="ECO:0000313" key="3">
    <source>
        <dbReference type="EMBL" id="TWI40365.1"/>
    </source>
</evidence>
<proteinExistence type="predicted"/>
<evidence type="ECO:0000313" key="2">
    <source>
        <dbReference type="EMBL" id="QGZ40757.1"/>
    </source>
</evidence>
<keyword evidence="1" id="KW-0472">Membrane</keyword>
<protein>
    <recommendedName>
        <fullName evidence="6">DoxX family protein</fullName>
    </recommendedName>
</protein>
<evidence type="ECO:0000313" key="4">
    <source>
        <dbReference type="Proteomes" id="UP000315112"/>
    </source>
</evidence>
<dbReference type="AlphaFoldDB" id="A0A562P7B9"/>
<keyword evidence="1" id="KW-0812">Transmembrane</keyword>
<dbReference type="Proteomes" id="UP000315112">
    <property type="component" value="Unassembled WGS sequence"/>
</dbReference>
<evidence type="ECO:0000313" key="5">
    <source>
        <dbReference type="Proteomes" id="UP000437862"/>
    </source>
</evidence>
<feature type="transmembrane region" description="Helical" evidence="1">
    <location>
        <begin position="97"/>
        <end position="116"/>
    </location>
</feature>
<evidence type="ECO:0008006" key="6">
    <source>
        <dbReference type="Google" id="ProtNLM"/>
    </source>
</evidence>